<accession>A0A9N8PWK2</accession>
<reference evidence="1" key="1">
    <citation type="submission" date="2021-12" db="EMBL/GenBank/DDBJ databases">
        <authorList>
            <person name="King R."/>
        </authorList>
    </citation>
    <scope>NUCLEOTIDE SEQUENCE</scope>
</reference>
<evidence type="ECO:0000313" key="1">
    <source>
        <dbReference type="EMBL" id="CAD0194393.1"/>
    </source>
</evidence>
<sequence length="127" mass="13995">MIIRELAERWADAAARSPCLLSTSGCRRWARTPYPQMLSVRRRCHPASYRTLPRPPFPALASCPPRTHAGPAPECYPSSSIAAASRLESLSLLLIDKFIRAHIADVGIANHGGLNEPSIVYSRIKSF</sequence>
<name>A0A9N8PWK2_CHRIL</name>
<dbReference type="EMBL" id="LR824004">
    <property type="protein sequence ID" value="CAD0194393.1"/>
    <property type="molecule type" value="Genomic_DNA"/>
</dbReference>
<protein>
    <submittedName>
        <fullName evidence="1">Uncharacterized protein</fullName>
    </submittedName>
</protein>
<keyword evidence="2" id="KW-1185">Reference proteome</keyword>
<gene>
    <name evidence="1" type="ORF">CINC_LOCUS681</name>
</gene>
<dbReference type="AlphaFoldDB" id="A0A9N8PWK2"/>
<proteinExistence type="predicted"/>
<organism evidence="1 2">
    <name type="scientific">Chrysodeixis includens</name>
    <name type="common">Soybean looper</name>
    <name type="synonym">Pseudoplusia includens</name>
    <dbReference type="NCBI Taxonomy" id="689277"/>
    <lineage>
        <taxon>Eukaryota</taxon>
        <taxon>Metazoa</taxon>
        <taxon>Ecdysozoa</taxon>
        <taxon>Arthropoda</taxon>
        <taxon>Hexapoda</taxon>
        <taxon>Insecta</taxon>
        <taxon>Pterygota</taxon>
        <taxon>Neoptera</taxon>
        <taxon>Endopterygota</taxon>
        <taxon>Lepidoptera</taxon>
        <taxon>Glossata</taxon>
        <taxon>Ditrysia</taxon>
        <taxon>Noctuoidea</taxon>
        <taxon>Noctuidae</taxon>
        <taxon>Plusiinae</taxon>
        <taxon>Chrysodeixis</taxon>
    </lineage>
</organism>
<dbReference type="Proteomes" id="UP001154114">
    <property type="component" value="Chromosome 1"/>
</dbReference>
<evidence type="ECO:0000313" key="2">
    <source>
        <dbReference type="Proteomes" id="UP001154114"/>
    </source>
</evidence>